<feature type="region of interest" description="Disordered" evidence="1">
    <location>
        <begin position="1"/>
        <end position="23"/>
    </location>
</feature>
<protein>
    <submittedName>
        <fullName evidence="2">Uncharacterized protein</fullName>
    </submittedName>
</protein>
<feature type="compositionally biased region" description="Low complexity" evidence="1">
    <location>
        <begin position="1"/>
        <end position="14"/>
    </location>
</feature>
<accession>A0A0H2XCU0</accession>
<dbReference type="Proteomes" id="UP000006693">
    <property type="component" value="Chromosome 2"/>
</dbReference>
<dbReference type="HOGENOM" id="CLU_149848_0_0_4"/>
<keyword evidence="3" id="KW-1185">Reference proteome</keyword>
<proteinExistence type="predicted"/>
<name>A0A0H2XCU0_BURMA</name>
<sequence length="144" mass="16258">MLFARNARASTARARGSHRAPRARARARARAIHRYRAPRIVRPRGMICLRIKIGSRACIDCLRCNLVPPFAKAMNRSIRYKGYEVAPAAARLPNGLFAANLTIEKAGPAPARAYSFDAIDFFFDEEHALAYAFRWGRLWVDSHC</sequence>
<reference evidence="2 3" key="1">
    <citation type="journal article" date="2004" name="Proc. Natl. Acad. Sci. U.S.A.">
        <title>Structural flexibility in the Burkholderia mallei genome.</title>
        <authorList>
            <person name="Nierman W.C."/>
            <person name="DeShazer D."/>
            <person name="Kim H.S."/>
            <person name="Tettelin H."/>
            <person name="Nelson K.E."/>
            <person name="Feldblyum T."/>
            <person name="Ulrich R.L."/>
            <person name="Ronning C.M."/>
            <person name="Brinkac L.M."/>
            <person name="Daugherty S.C."/>
            <person name="Davidsen T.D."/>
            <person name="Deboy R.T."/>
            <person name="Dimitrov G."/>
            <person name="Dodson R.J."/>
            <person name="Durkin A.S."/>
            <person name="Gwinn M.L."/>
            <person name="Haft D.H."/>
            <person name="Khouri H."/>
            <person name="Kolonay J.F."/>
            <person name="Madupu R."/>
            <person name="Mohammoud Y."/>
            <person name="Nelson W.C."/>
            <person name="Radune D."/>
            <person name="Romero C.M."/>
            <person name="Sarria S."/>
            <person name="Selengut J."/>
            <person name="Shamblin C."/>
            <person name="Sullivan S.A."/>
            <person name="White O."/>
            <person name="Yu Y."/>
            <person name="Zafar N."/>
            <person name="Zhou L."/>
            <person name="Fraser C.M."/>
        </authorList>
    </citation>
    <scope>NUCLEOTIDE SEQUENCE [LARGE SCALE GENOMIC DNA]</scope>
    <source>
        <strain evidence="2 3">ATCC 23344</strain>
    </source>
</reference>
<dbReference type="KEGG" id="bma:BMAA0562"/>
<evidence type="ECO:0000313" key="3">
    <source>
        <dbReference type="Proteomes" id="UP000006693"/>
    </source>
</evidence>
<evidence type="ECO:0000256" key="1">
    <source>
        <dbReference type="SAM" id="MobiDB-lite"/>
    </source>
</evidence>
<dbReference type="eggNOG" id="ENOG50316NK">
    <property type="taxonomic scope" value="Bacteria"/>
</dbReference>
<dbReference type="EMBL" id="CP000011">
    <property type="protein sequence ID" value="AAY59173.1"/>
    <property type="molecule type" value="Genomic_DNA"/>
</dbReference>
<organism evidence="2 3">
    <name type="scientific">Burkholderia mallei (strain ATCC 23344)</name>
    <dbReference type="NCBI Taxonomy" id="243160"/>
    <lineage>
        <taxon>Bacteria</taxon>
        <taxon>Pseudomonadati</taxon>
        <taxon>Pseudomonadota</taxon>
        <taxon>Betaproteobacteria</taxon>
        <taxon>Burkholderiales</taxon>
        <taxon>Burkholderiaceae</taxon>
        <taxon>Burkholderia</taxon>
        <taxon>pseudomallei group</taxon>
    </lineage>
</organism>
<gene>
    <name evidence="2" type="ordered locus">BMAA0562</name>
</gene>
<evidence type="ECO:0000313" key="2">
    <source>
        <dbReference type="EMBL" id="AAY59173.1"/>
    </source>
</evidence>
<dbReference type="PATRIC" id="fig|243160.12.peg.4068"/>
<dbReference type="AlphaFoldDB" id="A0A0H2XCU0"/>